<feature type="compositionally biased region" description="Low complexity" evidence="5">
    <location>
        <begin position="248"/>
        <end position="261"/>
    </location>
</feature>
<keyword evidence="2 4" id="KW-0863">Zinc-finger</keyword>
<dbReference type="GO" id="GO:0008270">
    <property type="term" value="F:zinc ion binding"/>
    <property type="evidence" value="ECO:0007669"/>
    <property type="project" value="UniProtKB-KW"/>
</dbReference>
<dbReference type="Proteomes" id="UP001107558">
    <property type="component" value="Chromosome 3"/>
</dbReference>
<evidence type="ECO:0000256" key="3">
    <source>
        <dbReference type="ARBA" id="ARBA00022833"/>
    </source>
</evidence>
<protein>
    <recommendedName>
        <fullName evidence="6">PHD-type domain-containing protein</fullName>
    </recommendedName>
</protein>
<keyword evidence="1" id="KW-0479">Metal-binding</keyword>
<dbReference type="EMBL" id="JADBJN010000003">
    <property type="protein sequence ID" value="KAG5670549.1"/>
    <property type="molecule type" value="Genomic_DNA"/>
</dbReference>
<evidence type="ECO:0000313" key="8">
    <source>
        <dbReference type="Proteomes" id="UP001107558"/>
    </source>
</evidence>
<proteinExistence type="predicted"/>
<evidence type="ECO:0000256" key="4">
    <source>
        <dbReference type="PROSITE-ProRule" id="PRU00146"/>
    </source>
</evidence>
<dbReference type="InterPro" id="IPR011011">
    <property type="entry name" value="Znf_FYVE_PHD"/>
</dbReference>
<dbReference type="Gene3D" id="3.30.40.10">
    <property type="entry name" value="Zinc/RING finger domain, C3HC4 (zinc finger)"/>
    <property type="match status" value="1"/>
</dbReference>
<accession>A0A9J6BLA9</accession>
<evidence type="ECO:0000313" key="7">
    <source>
        <dbReference type="EMBL" id="KAG5670549.1"/>
    </source>
</evidence>
<evidence type="ECO:0000259" key="6">
    <source>
        <dbReference type="PROSITE" id="PS50016"/>
    </source>
</evidence>
<organism evidence="7 8">
    <name type="scientific">Polypedilum vanderplanki</name>
    <name type="common">Sleeping chironomid midge</name>
    <dbReference type="NCBI Taxonomy" id="319348"/>
    <lineage>
        <taxon>Eukaryota</taxon>
        <taxon>Metazoa</taxon>
        <taxon>Ecdysozoa</taxon>
        <taxon>Arthropoda</taxon>
        <taxon>Hexapoda</taxon>
        <taxon>Insecta</taxon>
        <taxon>Pterygota</taxon>
        <taxon>Neoptera</taxon>
        <taxon>Endopterygota</taxon>
        <taxon>Diptera</taxon>
        <taxon>Nematocera</taxon>
        <taxon>Chironomoidea</taxon>
        <taxon>Chironomidae</taxon>
        <taxon>Chironominae</taxon>
        <taxon>Polypedilum</taxon>
        <taxon>Polypedilum</taxon>
    </lineage>
</organism>
<comment type="caution">
    <text evidence="7">The sequence shown here is derived from an EMBL/GenBank/DDBJ whole genome shotgun (WGS) entry which is preliminary data.</text>
</comment>
<feature type="compositionally biased region" description="Low complexity" evidence="5">
    <location>
        <begin position="189"/>
        <end position="207"/>
    </location>
</feature>
<dbReference type="OrthoDB" id="5846437at2759"/>
<gene>
    <name evidence="7" type="ORF">PVAND_000803</name>
</gene>
<reference evidence="7" key="1">
    <citation type="submission" date="2021-03" db="EMBL/GenBank/DDBJ databases">
        <title>Chromosome level genome of the anhydrobiotic midge Polypedilum vanderplanki.</title>
        <authorList>
            <person name="Yoshida Y."/>
            <person name="Kikawada T."/>
            <person name="Gusev O."/>
        </authorList>
    </citation>
    <scope>NUCLEOTIDE SEQUENCE</scope>
    <source>
        <strain evidence="7">NIAS01</strain>
        <tissue evidence="7">Whole body or cell culture</tissue>
    </source>
</reference>
<feature type="region of interest" description="Disordered" evidence="5">
    <location>
        <begin position="186"/>
        <end position="261"/>
    </location>
</feature>
<dbReference type="InterPro" id="IPR019787">
    <property type="entry name" value="Znf_PHD-finger"/>
</dbReference>
<name>A0A9J6BLA9_POLVA</name>
<dbReference type="AlphaFoldDB" id="A0A9J6BLA9"/>
<feature type="domain" description="PHD-type" evidence="6">
    <location>
        <begin position="128"/>
        <end position="181"/>
    </location>
</feature>
<evidence type="ECO:0000256" key="5">
    <source>
        <dbReference type="SAM" id="MobiDB-lite"/>
    </source>
</evidence>
<keyword evidence="3" id="KW-0862">Zinc</keyword>
<dbReference type="PROSITE" id="PS50016">
    <property type="entry name" value="ZF_PHD_2"/>
    <property type="match status" value="1"/>
</dbReference>
<sequence>MENTNVIESYLSQAIKLLHSSAPDSAEKMRMILENEIEKNYSKEKTLKQSLSKKQLEQISLLEMKAVGSGFKLKKQKTKKVEEETKKVETPPVINENQQIIKIRDDEDDNMSSGEEDESTSAIDLLSDLTCVSCRQMDSSANNQLFECVSCQQLYHQLCHIKKIPNETNASSWVCYICAKGKKEKEGSNKSTKSYESSSSSSSTSNNKQKEKEKEKITKEKEREKDRAEKRKHENSGSGKSSKKLKESTSTSSSRSRSSKK</sequence>
<feature type="compositionally biased region" description="Basic and acidic residues" evidence="5">
    <location>
        <begin position="208"/>
        <end position="235"/>
    </location>
</feature>
<evidence type="ECO:0000256" key="2">
    <source>
        <dbReference type="ARBA" id="ARBA00022771"/>
    </source>
</evidence>
<evidence type="ECO:0000256" key="1">
    <source>
        <dbReference type="ARBA" id="ARBA00022723"/>
    </source>
</evidence>
<dbReference type="SUPFAM" id="SSF57903">
    <property type="entry name" value="FYVE/PHD zinc finger"/>
    <property type="match status" value="1"/>
</dbReference>
<dbReference type="InterPro" id="IPR013083">
    <property type="entry name" value="Znf_RING/FYVE/PHD"/>
</dbReference>
<keyword evidence="8" id="KW-1185">Reference proteome</keyword>